<evidence type="ECO:0000313" key="4">
    <source>
        <dbReference type="EMBL" id="SDY82044.1"/>
    </source>
</evidence>
<proteinExistence type="inferred from homology"/>
<name>A0A1H3MZW5_9GAMM</name>
<dbReference type="Proteomes" id="UP000199035">
    <property type="component" value="Unassembled WGS sequence"/>
</dbReference>
<dbReference type="Gene3D" id="3.30.930.30">
    <property type="match status" value="1"/>
</dbReference>
<dbReference type="STRING" id="595670.SAMN05421643_1346"/>
<protein>
    <submittedName>
        <fullName evidence="4">MobA/MobL family protein</fullName>
    </submittedName>
</protein>
<evidence type="ECO:0000256" key="2">
    <source>
        <dbReference type="ARBA" id="ARBA00022971"/>
    </source>
</evidence>
<evidence type="ECO:0000256" key="1">
    <source>
        <dbReference type="ARBA" id="ARBA00010873"/>
    </source>
</evidence>
<evidence type="ECO:0000259" key="3">
    <source>
        <dbReference type="Pfam" id="PF03389"/>
    </source>
</evidence>
<organism evidence="4 5">
    <name type="scientific">Acinetobacter kyonggiensis</name>
    <dbReference type="NCBI Taxonomy" id="595670"/>
    <lineage>
        <taxon>Bacteria</taxon>
        <taxon>Pseudomonadati</taxon>
        <taxon>Pseudomonadota</taxon>
        <taxon>Gammaproteobacteria</taxon>
        <taxon>Moraxellales</taxon>
        <taxon>Moraxellaceae</taxon>
        <taxon>Acinetobacter</taxon>
    </lineage>
</organism>
<keyword evidence="5" id="KW-1185">Reference proteome</keyword>
<sequence>MASYHLHLKDKPKGYALEHYFYISRLEKYQHVRVKSQEVLEHIEPGRCMPAWAKDPANFWKAADTHERANAKVYMEYELALPNELTAKQRKTLVEAFLNEHVATYQYPHSYAIHNVKSRIGGIDQPHCHLMLSLKANDGLDRTPETYFKRFNPKNPEKGGAKKRQLDEGFYNYRSFLLYIRKEWENHMNHALRQYAPTLTYQIDGQEIIIPNRVSSSSYKKYNLDHGTFYIAEPKLGVGSQNNSPEYLEQIKQIREHNQQEFEREQLQKHKELNFNVEPFYSVNDQAYSSLEVKALLNKLSPEMHAAEIKVIQQQQALVDPSFNHKDPNPNLENQSTLHIKKDTGFNFSM</sequence>
<reference evidence="5" key="1">
    <citation type="submission" date="2016-10" db="EMBL/GenBank/DDBJ databases">
        <authorList>
            <person name="Varghese N."/>
            <person name="Submissions S."/>
        </authorList>
    </citation>
    <scope>NUCLEOTIDE SEQUENCE [LARGE SCALE GENOMIC DNA]</scope>
    <source>
        <strain evidence="5">ANC 5109</strain>
    </source>
</reference>
<evidence type="ECO:0000313" key="5">
    <source>
        <dbReference type="Proteomes" id="UP000199035"/>
    </source>
</evidence>
<dbReference type="AlphaFoldDB" id="A0A1H3MZW5"/>
<comment type="similarity">
    <text evidence="1">Belongs to the MobA/MobL family.</text>
</comment>
<gene>
    <name evidence="4" type="ORF">SAMN05421643_1346</name>
</gene>
<dbReference type="Pfam" id="PF03389">
    <property type="entry name" value="MobA_MobL"/>
    <property type="match status" value="1"/>
</dbReference>
<dbReference type="EMBL" id="FNPK01000034">
    <property type="protein sequence ID" value="SDY82044.1"/>
    <property type="molecule type" value="Genomic_DNA"/>
</dbReference>
<keyword evidence="2" id="KW-0184">Conjugation</keyword>
<feature type="domain" description="MobA/MobL protein" evidence="3">
    <location>
        <begin position="44"/>
        <end position="196"/>
    </location>
</feature>
<dbReference type="RefSeq" id="WP_092692608.1">
    <property type="nucleotide sequence ID" value="NZ_FNPK01000034.1"/>
</dbReference>
<dbReference type="InterPro" id="IPR005053">
    <property type="entry name" value="MobA_MobL"/>
</dbReference>
<accession>A0A1H3MZW5</accession>